<proteinExistence type="predicted"/>
<dbReference type="AlphaFoldDB" id="A0A388L127"/>
<keyword evidence="2" id="KW-0175">Coiled coil</keyword>
<comment type="caution">
    <text evidence="4">The sequence shown here is derived from an EMBL/GenBank/DDBJ whole genome shotgun (WGS) entry which is preliminary data.</text>
</comment>
<dbReference type="EMBL" id="BFEA01000235">
    <property type="protein sequence ID" value="GBG76010.1"/>
    <property type="molecule type" value="Genomic_DNA"/>
</dbReference>
<keyword evidence="5" id="KW-1185">Reference proteome</keyword>
<name>A0A388L127_CHABU</name>
<feature type="domain" description="CCHC-type" evidence="3">
    <location>
        <begin position="10"/>
        <end position="25"/>
    </location>
</feature>
<sequence length="225" mass="25660">MAGVPMNRGCYECGSLSHWVRDCPQRARQFRPPVTGANAVPIGAPMLTLPTPSSSSATFNSSLPLSSSHEGEALLDLALGINHQQDLGDPIKNVWIFVIINIWKISRRKRSEKKRRREPDYVRRKRIRNLNGRERESFEQEMGKRLEMRMPQLCPVKEGGTEVGSVGVKKDELAILKAENEMLRLKLEGAKASQEEDRFILLQWELIDLRKQMAGNGLRRMRSLR</sequence>
<dbReference type="Gramene" id="GBG76010">
    <property type="protein sequence ID" value="GBG76010"/>
    <property type="gene ID" value="CBR_g21250"/>
</dbReference>
<dbReference type="Proteomes" id="UP000265515">
    <property type="component" value="Unassembled WGS sequence"/>
</dbReference>
<dbReference type="InterPro" id="IPR036875">
    <property type="entry name" value="Znf_CCHC_sf"/>
</dbReference>
<evidence type="ECO:0000313" key="4">
    <source>
        <dbReference type="EMBL" id="GBG76010.1"/>
    </source>
</evidence>
<evidence type="ECO:0000259" key="3">
    <source>
        <dbReference type="PROSITE" id="PS50158"/>
    </source>
</evidence>
<gene>
    <name evidence="4" type="ORF">CBR_g21250</name>
</gene>
<reference evidence="4 5" key="1">
    <citation type="journal article" date="2018" name="Cell">
        <title>The Chara Genome: Secondary Complexity and Implications for Plant Terrestrialization.</title>
        <authorList>
            <person name="Nishiyama T."/>
            <person name="Sakayama H."/>
            <person name="Vries J.D."/>
            <person name="Buschmann H."/>
            <person name="Saint-Marcoux D."/>
            <person name="Ullrich K.K."/>
            <person name="Haas F.B."/>
            <person name="Vanderstraeten L."/>
            <person name="Becker D."/>
            <person name="Lang D."/>
            <person name="Vosolsobe S."/>
            <person name="Rombauts S."/>
            <person name="Wilhelmsson P.K.I."/>
            <person name="Janitza P."/>
            <person name="Kern R."/>
            <person name="Heyl A."/>
            <person name="Rumpler F."/>
            <person name="Villalobos L.I.A.C."/>
            <person name="Clay J.M."/>
            <person name="Skokan R."/>
            <person name="Toyoda A."/>
            <person name="Suzuki Y."/>
            <person name="Kagoshima H."/>
            <person name="Schijlen E."/>
            <person name="Tajeshwar N."/>
            <person name="Catarino B."/>
            <person name="Hetherington A.J."/>
            <person name="Saltykova A."/>
            <person name="Bonnot C."/>
            <person name="Breuninger H."/>
            <person name="Symeonidi A."/>
            <person name="Radhakrishnan G.V."/>
            <person name="Van Nieuwerburgh F."/>
            <person name="Deforce D."/>
            <person name="Chang C."/>
            <person name="Karol K.G."/>
            <person name="Hedrich R."/>
            <person name="Ulvskov P."/>
            <person name="Glockner G."/>
            <person name="Delwiche C.F."/>
            <person name="Petrasek J."/>
            <person name="Van de Peer Y."/>
            <person name="Friml J."/>
            <person name="Beilby M."/>
            <person name="Dolan L."/>
            <person name="Kohara Y."/>
            <person name="Sugano S."/>
            <person name="Fujiyama A."/>
            <person name="Delaux P.-M."/>
            <person name="Quint M."/>
            <person name="TheiBen G."/>
            <person name="Hagemann M."/>
            <person name="Harholt J."/>
            <person name="Dunand C."/>
            <person name="Zachgo S."/>
            <person name="Langdale J."/>
            <person name="Maumus F."/>
            <person name="Straeten D.V.D."/>
            <person name="Gould S.B."/>
            <person name="Rensing S.A."/>
        </authorList>
    </citation>
    <scope>NUCLEOTIDE SEQUENCE [LARGE SCALE GENOMIC DNA]</scope>
    <source>
        <strain evidence="4 5">S276</strain>
    </source>
</reference>
<keyword evidence="1" id="KW-0479">Metal-binding</keyword>
<dbReference type="Pfam" id="PF00098">
    <property type="entry name" value="zf-CCHC"/>
    <property type="match status" value="1"/>
</dbReference>
<evidence type="ECO:0000256" key="2">
    <source>
        <dbReference type="SAM" id="Coils"/>
    </source>
</evidence>
<dbReference type="GO" id="GO:0008270">
    <property type="term" value="F:zinc ion binding"/>
    <property type="evidence" value="ECO:0007669"/>
    <property type="project" value="UniProtKB-KW"/>
</dbReference>
<dbReference type="InterPro" id="IPR001878">
    <property type="entry name" value="Znf_CCHC"/>
</dbReference>
<feature type="coiled-coil region" evidence="2">
    <location>
        <begin position="168"/>
        <end position="195"/>
    </location>
</feature>
<organism evidence="4 5">
    <name type="scientific">Chara braunii</name>
    <name type="common">Braun's stonewort</name>
    <dbReference type="NCBI Taxonomy" id="69332"/>
    <lineage>
        <taxon>Eukaryota</taxon>
        <taxon>Viridiplantae</taxon>
        <taxon>Streptophyta</taxon>
        <taxon>Charophyceae</taxon>
        <taxon>Charales</taxon>
        <taxon>Characeae</taxon>
        <taxon>Chara</taxon>
    </lineage>
</organism>
<dbReference type="SMART" id="SM00343">
    <property type="entry name" value="ZnF_C2HC"/>
    <property type="match status" value="1"/>
</dbReference>
<dbReference type="GO" id="GO:0003676">
    <property type="term" value="F:nucleic acid binding"/>
    <property type="evidence" value="ECO:0007669"/>
    <property type="project" value="InterPro"/>
</dbReference>
<keyword evidence="1" id="KW-0862">Zinc</keyword>
<dbReference type="SUPFAM" id="SSF57756">
    <property type="entry name" value="Retrovirus zinc finger-like domains"/>
    <property type="match status" value="1"/>
</dbReference>
<dbReference type="Gene3D" id="4.10.60.10">
    <property type="entry name" value="Zinc finger, CCHC-type"/>
    <property type="match status" value="1"/>
</dbReference>
<accession>A0A388L127</accession>
<dbReference type="PROSITE" id="PS50158">
    <property type="entry name" value="ZF_CCHC"/>
    <property type="match status" value="1"/>
</dbReference>
<keyword evidence="1" id="KW-0863">Zinc-finger</keyword>
<protein>
    <recommendedName>
        <fullName evidence="3">CCHC-type domain-containing protein</fullName>
    </recommendedName>
</protein>
<evidence type="ECO:0000256" key="1">
    <source>
        <dbReference type="PROSITE-ProRule" id="PRU00047"/>
    </source>
</evidence>
<evidence type="ECO:0000313" key="5">
    <source>
        <dbReference type="Proteomes" id="UP000265515"/>
    </source>
</evidence>